<name>A0A9W9AA74_9AGAR</name>
<comment type="caution">
    <text evidence="1">The sequence shown here is derived from an EMBL/GenBank/DDBJ whole genome shotgun (WGS) entry which is preliminary data.</text>
</comment>
<gene>
    <name evidence="1" type="ORF">J3R30DRAFT_232980</name>
</gene>
<evidence type="ECO:0000313" key="1">
    <source>
        <dbReference type="EMBL" id="KAJ4477548.1"/>
    </source>
</evidence>
<dbReference type="AlphaFoldDB" id="A0A9W9AA74"/>
<organism evidence="1 2">
    <name type="scientific">Lentinula aciculospora</name>
    <dbReference type="NCBI Taxonomy" id="153920"/>
    <lineage>
        <taxon>Eukaryota</taxon>
        <taxon>Fungi</taxon>
        <taxon>Dikarya</taxon>
        <taxon>Basidiomycota</taxon>
        <taxon>Agaricomycotina</taxon>
        <taxon>Agaricomycetes</taxon>
        <taxon>Agaricomycetidae</taxon>
        <taxon>Agaricales</taxon>
        <taxon>Marasmiineae</taxon>
        <taxon>Omphalotaceae</taxon>
        <taxon>Lentinula</taxon>
    </lineage>
</organism>
<accession>A0A9W9AA74</accession>
<dbReference type="EMBL" id="JAOTPV010000010">
    <property type="protein sequence ID" value="KAJ4477548.1"/>
    <property type="molecule type" value="Genomic_DNA"/>
</dbReference>
<dbReference type="Proteomes" id="UP001150266">
    <property type="component" value="Unassembled WGS sequence"/>
</dbReference>
<evidence type="ECO:0000313" key="2">
    <source>
        <dbReference type="Proteomes" id="UP001150266"/>
    </source>
</evidence>
<keyword evidence="2" id="KW-1185">Reference proteome</keyword>
<proteinExistence type="predicted"/>
<reference evidence="1" key="1">
    <citation type="submission" date="2022-08" db="EMBL/GenBank/DDBJ databases">
        <title>A Global Phylogenomic Analysis of the Shiitake Genus Lentinula.</title>
        <authorList>
            <consortium name="DOE Joint Genome Institute"/>
            <person name="Sierra-Patev S."/>
            <person name="Min B."/>
            <person name="Naranjo-Ortiz M."/>
            <person name="Looney B."/>
            <person name="Konkel Z."/>
            <person name="Slot J.C."/>
            <person name="Sakamoto Y."/>
            <person name="Steenwyk J.L."/>
            <person name="Rokas A."/>
            <person name="Carro J."/>
            <person name="Camarero S."/>
            <person name="Ferreira P."/>
            <person name="Molpeceres G."/>
            <person name="Ruiz-Duenas F.J."/>
            <person name="Serrano A."/>
            <person name="Henrissat B."/>
            <person name="Drula E."/>
            <person name="Hughes K.W."/>
            <person name="Mata J.L."/>
            <person name="Ishikawa N.K."/>
            <person name="Vargas-Isla R."/>
            <person name="Ushijima S."/>
            <person name="Smith C.A."/>
            <person name="Ahrendt S."/>
            <person name="Andreopoulos W."/>
            <person name="He G."/>
            <person name="Labutti K."/>
            <person name="Lipzen A."/>
            <person name="Ng V."/>
            <person name="Riley R."/>
            <person name="Sandor L."/>
            <person name="Barry K."/>
            <person name="Martinez A.T."/>
            <person name="Xiao Y."/>
            <person name="Gibbons J.G."/>
            <person name="Terashima K."/>
            <person name="Grigoriev I.V."/>
            <person name="Hibbett D.S."/>
        </authorList>
    </citation>
    <scope>NUCLEOTIDE SEQUENCE</scope>
    <source>
        <strain evidence="1">JLM2183</strain>
    </source>
</reference>
<protein>
    <submittedName>
        <fullName evidence="1">Uncharacterized protein</fullName>
    </submittedName>
</protein>
<sequence>MVPFSLFSFEGVPGPPISIDETFRQIRTKSKKQSFDSNLKEIPTSIRLILGIGCPLNAISQSLSRLTKPRYPFLRRDKLFRLRPKTKICLFFPILSERLMASTKTFKTRPMPATTQVQLYLELYVLFFLSTSCGRLSILDWTSLGSPRGTRSSSSPGLLNLRACPENLEPEVGIVNRFGTGARSTESSTLAQGEMTKLLKCLSNEVKSLILQYMLIPDSNPFQAS</sequence>